<dbReference type="OrthoDB" id="9771118at2"/>
<dbReference type="KEGG" id="aaa:Acav_1514"/>
<dbReference type="RefSeq" id="WP_013593958.1">
    <property type="nucleotide sequence ID" value="NC_015138.1"/>
</dbReference>
<evidence type="ECO:0000313" key="3">
    <source>
        <dbReference type="Proteomes" id="UP000002482"/>
    </source>
</evidence>
<gene>
    <name evidence="2" type="ordered locus">Acav_1514</name>
</gene>
<name>F0Q334_PARA1</name>
<dbReference type="Pfam" id="PF06812">
    <property type="entry name" value="ImpA_N"/>
    <property type="match status" value="1"/>
</dbReference>
<accession>F0Q334</accession>
<protein>
    <submittedName>
        <fullName evidence="2">Type VI secretion-associated protein, ImpA family</fullName>
    </submittedName>
</protein>
<dbReference type="AlphaFoldDB" id="F0Q334"/>
<dbReference type="HOGENOM" id="CLU_060104_0_0_4"/>
<evidence type="ECO:0000313" key="2">
    <source>
        <dbReference type="EMBL" id="ADX45436.1"/>
    </source>
</evidence>
<feature type="domain" description="ImpA N-terminal" evidence="1">
    <location>
        <begin position="8"/>
        <end position="128"/>
    </location>
</feature>
<dbReference type="EMBL" id="CP002521">
    <property type="protein sequence ID" value="ADX45436.1"/>
    <property type="molecule type" value="Genomic_DNA"/>
</dbReference>
<proteinExistence type="predicted"/>
<dbReference type="PANTHER" id="PTHR37951:SF1">
    <property type="entry name" value="TYPE VI SECRETION SYSTEM COMPONENT TSSA1"/>
    <property type="match status" value="1"/>
</dbReference>
<keyword evidence="3" id="KW-1185">Reference proteome</keyword>
<reference evidence="2" key="1">
    <citation type="submission" date="2011-02" db="EMBL/GenBank/DDBJ databases">
        <title>Complete sequence of Acidovorax avenae subsp. avenae ATCC 19860.</title>
        <authorList>
            <consortium name="US DOE Joint Genome Institute"/>
            <person name="Lucas S."/>
            <person name="Copeland A."/>
            <person name="Lapidus A."/>
            <person name="Cheng J.-F."/>
            <person name="Goodwin L."/>
            <person name="Pitluck S."/>
            <person name="Chertkov O."/>
            <person name="Held B."/>
            <person name="Detter J.C."/>
            <person name="Han C."/>
            <person name="Tapia R."/>
            <person name="Land M."/>
            <person name="Hauser L."/>
            <person name="Kyrpides N."/>
            <person name="Ivanova N."/>
            <person name="Ovchinnikova G."/>
            <person name="Pagani I."/>
            <person name="Gordon S."/>
            <person name="Woyke T."/>
        </authorList>
    </citation>
    <scope>NUCLEOTIDE SEQUENCE</scope>
    <source>
        <strain evidence="2">ATCC 19860</strain>
    </source>
</reference>
<dbReference type="Proteomes" id="UP000002482">
    <property type="component" value="Chromosome"/>
</dbReference>
<organism evidence="2 3">
    <name type="scientific">Paracidovorax avenae (strain ATCC 19860 / DSM 7227 / CCUG 15838 / JCM 20985 / LMG 2117 / NCPPB 1011)</name>
    <name type="common">Acidovorax avenae</name>
    <dbReference type="NCBI Taxonomy" id="643561"/>
    <lineage>
        <taxon>Bacteria</taxon>
        <taxon>Pseudomonadati</taxon>
        <taxon>Pseudomonadota</taxon>
        <taxon>Betaproteobacteria</taxon>
        <taxon>Burkholderiales</taxon>
        <taxon>Comamonadaceae</taxon>
        <taxon>Paracidovorax</taxon>
    </lineage>
</organism>
<dbReference type="GeneID" id="34236194"/>
<dbReference type="PANTHER" id="PTHR37951">
    <property type="entry name" value="CYTOPLASMIC PROTEIN-RELATED"/>
    <property type="match status" value="1"/>
</dbReference>
<sequence length="349" mass="37207">MIDIEELLEPAADTPPCGQDLTYDAEFLALETAATGKPEQQFGETVIPAEPPDWRDVERRARALLVRTKDARVAALLCRALTNIQGVRGMSQGVQLMAGMFARYWDDLHPLPEDGDYFMRMNAVSSLNEITGLLRDLRQQDFVRLPGGSISVRDAEAVARGTAAEGGARISLDQLRVALAQAWQQGDESLRAWSTASEALRSLQTTFRDRLESSQVPDLEQFQSLLVVLNDLVPHAPIGVADVATGAPEEGAAPGAIAVAAGAGAAGAVGEPAGVAGRPAGLRTRDDALAQLLLVAEFLERTEPTNPAPLLIRRAAKLMGLSFLDILRELSPDSVGQVETITGGQNPSS</sequence>
<dbReference type="InterPro" id="IPR017740">
    <property type="entry name" value="TssA-like"/>
</dbReference>
<dbReference type="NCBIfam" id="TIGR03363">
    <property type="entry name" value="VI_chp_8"/>
    <property type="match status" value="1"/>
</dbReference>
<dbReference type="InterPro" id="IPR010657">
    <property type="entry name" value="ImpA_N"/>
</dbReference>
<evidence type="ECO:0000259" key="1">
    <source>
        <dbReference type="Pfam" id="PF06812"/>
    </source>
</evidence>